<comment type="caution">
    <text evidence="1">The sequence shown here is derived from an EMBL/GenBank/DDBJ whole genome shotgun (WGS) entry which is preliminary data.</text>
</comment>
<sequence>MDMLIREQGRSIKLLRVTRSGDTRRHRQIVIGTFRADEDVPADLLERLDRNERRELSSWLVAWRDSQAMARAREVFASAPAHLDELVAALDAAAGLLAPAEADVLWRKLQMIARGLRRGGHPRPRRVPAQPAPLPGQLDLIDALEGPAIAVTATEDGVIP</sequence>
<dbReference type="EMBL" id="JAUJQS010000047">
    <property type="protein sequence ID" value="MDN7570177.1"/>
    <property type="molecule type" value="Genomic_DNA"/>
</dbReference>
<dbReference type="AlphaFoldDB" id="A0AAP4R9Z4"/>
<evidence type="ECO:0000313" key="2">
    <source>
        <dbReference type="Proteomes" id="UP001172109"/>
    </source>
</evidence>
<organism evidence="1 2">
    <name type="scientific">Burkholderia contaminans</name>
    <dbReference type="NCBI Taxonomy" id="488447"/>
    <lineage>
        <taxon>Bacteria</taxon>
        <taxon>Pseudomonadati</taxon>
        <taxon>Pseudomonadota</taxon>
        <taxon>Betaproteobacteria</taxon>
        <taxon>Burkholderiales</taxon>
        <taxon>Burkholderiaceae</taxon>
        <taxon>Burkholderia</taxon>
        <taxon>Burkholderia cepacia complex</taxon>
    </lineage>
</organism>
<protein>
    <submittedName>
        <fullName evidence="1">Uncharacterized protein</fullName>
    </submittedName>
</protein>
<accession>A0AAP4R9Z4</accession>
<name>A0AAP4R9Z4_9BURK</name>
<evidence type="ECO:0000313" key="1">
    <source>
        <dbReference type="EMBL" id="MDN7570177.1"/>
    </source>
</evidence>
<reference evidence="1" key="1">
    <citation type="submission" date="2023-07" db="EMBL/GenBank/DDBJ databases">
        <title>A collection of bacterial strains from the Burkholderia cepacia Research Laboratory and Repository.</title>
        <authorList>
            <person name="Lipuma J."/>
            <person name="Spilker T."/>
            <person name="Caverly L."/>
        </authorList>
    </citation>
    <scope>NUCLEOTIDE SEQUENCE</scope>
    <source>
        <strain evidence="1">AU44979</strain>
    </source>
</reference>
<dbReference type="RefSeq" id="WP_224755972.1">
    <property type="nucleotide sequence ID" value="NZ_CP073666.1"/>
</dbReference>
<proteinExistence type="predicted"/>
<dbReference type="GeneID" id="39468060"/>
<gene>
    <name evidence="1" type="ORF">QZM56_37420</name>
</gene>
<dbReference type="Proteomes" id="UP001172109">
    <property type="component" value="Unassembled WGS sequence"/>
</dbReference>